<dbReference type="OrthoDB" id="9782828at2"/>
<keyword evidence="7 12" id="KW-0220">Diaminopimelate biosynthesis</keyword>
<dbReference type="EC" id="4.3.3.7" evidence="4 12"/>
<dbReference type="RefSeq" id="WP_073073728.1">
    <property type="nucleotide sequence ID" value="NZ_FQXN01000006.1"/>
</dbReference>
<evidence type="ECO:0000256" key="3">
    <source>
        <dbReference type="ARBA" id="ARBA00007592"/>
    </source>
</evidence>
<dbReference type="UniPathway" id="UPA00034">
    <property type="reaction ID" value="UER00017"/>
</dbReference>
<dbReference type="PIRSF" id="PIRSF001365">
    <property type="entry name" value="DHDPS"/>
    <property type="match status" value="1"/>
</dbReference>
<comment type="similarity">
    <text evidence="3 12 13">Belongs to the DapA family.</text>
</comment>
<dbReference type="GO" id="GO:0009089">
    <property type="term" value="P:lysine biosynthetic process via diaminopimelate"/>
    <property type="evidence" value="ECO:0007669"/>
    <property type="project" value="UniProtKB-UniRule"/>
</dbReference>
<dbReference type="InterPro" id="IPR002220">
    <property type="entry name" value="DapA-like"/>
</dbReference>
<evidence type="ECO:0000256" key="2">
    <source>
        <dbReference type="ARBA" id="ARBA00005120"/>
    </source>
</evidence>
<keyword evidence="5 12" id="KW-0963">Cytoplasm</keyword>
<organism evidence="16 17">
    <name type="scientific">Thermosipho atlanticus DSM 15807</name>
    <dbReference type="NCBI Taxonomy" id="1123380"/>
    <lineage>
        <taxon>Bacteria</taxon>
        <taxon>Thermotogati</taxon>
        <taxon>Thermotogota</taxon>
        <taxon>Thermotogae</taxon>
        <taxon>Thermotogales</taxon>
        <taxon>Fervidobacteriaceae</taxon>
        <taxon>Thermosipho</taxon>
    </lineage>
</organism>
<evidence type="ECO:0000256" key="7">
    <source>
        <dbReference type="ARBA" id="ARBA00022915"/>
    </source>
</evidence>
<comment type="caution">
    <text evidence="12">Was originally thought to be a dihydrodipicolinate synthase (DHDPS), catalyzing the condensation of (S)-aspartate-beta-semialdehyde [(S)-ASA] and pyruvate to dihydrodipicolinate (DHDP). However, it was shown in E.coli that the product of the enzymatic reaction is not dihydrodipicolinate but in fact (4S)-4-hydroxy-2,3,4,5-tetrahydro-(2S)-dipicolinic acid (HTPA), and that the consecutive dehydration reaction leading to DHDP is not spontaneous but catalyzed by DapB.</text>
</comment>
<keyword evidence="8 12" id="KW-0457">Lysine biosynthesis</keyword>
<dbReference type="PANTHER" id="PTHR12128:SF66">
    <property type="entry name" value="4-HYDROXY-2-OXOGLUTARATE ALDOLASE, MITOCHONDRIAL"/>
    <property type="match status" value="1"/>
</dbReference>
<evidence type="ECO:0000256" key="5">
    <source>
        <dbReference type="ARBA" id="ARBA00022490"/>
    </source>
</evidence>
<dbReference type="SUPFAM" id="SSF51569">
    <property type="entry name" value="Aldolase"/>
    <property type="match status" value="1"/>
</dbReference>
<keyword evidence="17" id="KW-1185">Reference proteome</keyword>
<feature type="site" description="Part of a proton relay during catalysis" evidence="12">
    <location>
        <position position="113"/>
    </location>
</feature>
<evidence type="ECO:0000256" key="4">
    <source>
        <dbReference type="ARBA" id="ARBA00012086"/>
    </source>
</evidence>
<dbReference type="GO" id="GO:0019877">
    <property type="term" value="P:diaminopimelate biosynthetic process"/>
    <property type="evidence" value="ECO:0007669"/>
    <property type="project" value="UniProtKB-UniRule"/>
</dbReference>
<evidence type="ECO:0000256" key="9">
    <source>
        <dbReference type="ARBA" id="ARBA00023239"/>
    </source>
</evidence>
<dbReference type="CDD" id="cd00950">
    <property type="entry name" value="DHDPS"/>
    <property type="match status" value="1"/>
</dbReference>
<dbReference type="NCBIfam" id="TIGR00674">
    <property type="entry name" value="dapA"/>
    <property type="match status" value="1"/>
</dbReference>
<accession>A0A1M5TVT1</accession>
<evidence type="ECO:0000313" key="17">
    <source>
        <dbReference type="Proteomes" id="UP000242592"/>
    </source>
</evidence>
<dbReference type="SMART" id="SM01130">
    <property type="entry name" value="DHDPS"/>
    <property type="match status" value="1"/>
</dbReference>
<gene>
    <name evidence="12" type="primary">dapA</name>
    <name evidence="16" type="ORF">SAMN02745199_1508</name>
</gene>
<dbReference type="InterPro" id="IPR005263">
    <property type="entry name" value="DapA"/>
</dbReference>
<dbReference type="EMBL" id="FQXN01000006">
    <property type="protein sequence ID" value="SHH54925.1"/>
    <property type="molecule type" value="Genomic_DNA"/>
</dbReference>
<evidence type="ECO:0000313" key="16">
    <source>
        <dbReference type="EMBL" id="SHH54925.1"/>
    </source>
</evidence>
<evidence type="ECO:0000256" key="8">
    <source>
        <dbReference type="ARBA" id="ARBA00023154"/>
    </source>
</evidence>
<dbReference type="PANTHER" id="PTHR12128">
    <property type="entry name" value="DIHYDRODIPICOLINATE SYNTHASE"/>
    <property type="match status" value="1"/>
</dbReference>
<comment type="pathway">
    <text evidence="2 12">Amino-acid biosynthesis; L-lysine biosynthesis via DAP pathway; (S)-tetrahydrodipicolinate from L-aspartate: step 3/4.</text>
</comment>
<dbReference type="HAMAP" id="MF_00418">
    <property type="entry name" value="DapA"/>
    <property type="match status" value="1"/>
</dbReference>
<feature type="active site" description="Schiff-base intermediate with substrate" evidence="12 14">
    <location>
        <position position="167"/>
    </location>
</feature>
<keyword evidence="9 12" id="KW-0456">Lyase</keyword>
<dbReference type="PRINTS" id="PR00146">
    <property type="entry name" value="DHPICSNTHASE"/>
</dbReference>
<feature type="site" description="Part of a proton relay during catalysis" evidence="12">
    <location>
        <position position="50"/>
    </location>
</feature>
<dbReference type="InterPro" id="IPR013785">
    <property type="entry name" value="Aldolase_TIM"/>
</dbReference>
<evidence type="ECO:0000256" key="1">
    <source>
        <dbReference type="ARBA" id="ARBA00003294"/>
    </source>
</evidence>
<proteinExistence type="inferred from homology"/>
<dbReference type="Gene3D" id="3.20.20.70">
    <property type="entry name" value="Aldolase class I"/>
    <property type="match status" value="1"/>
</dbReference>
<keyword evidence="10 12" id="KW-0704">Schiff base</keyword>
<name>A0A1M5TVT1_9BACT</name>
<protein>
    <recommendedName>
        <fullName evidence="4 12">4-hydroxy-tetrahydrodipicolinate synthase</fullName>
        <shortName evidence="12">HTPA synthase</shortName>
        <ecNumber evidence="4 12">4.3.3.7</ecNumber>
    </recommendedName>
</protein>
<evidence type="ECO:0000256" key="13">
    <source>
        <dbReference type="PIRNR" id="PIRNR001365"/>
    </source>
</evidence>
<comment type="function">
    <text evidence="1 12">Catalyzes the condensation of (S)-aspartate-beta-semialdehyde [(S)-ASA] and pyruvate to 4-hydroxy-tetrahydrodipicolinate (HTPA).</text>
</comment>
<dbReference type="GO" id="GO:0005829">
    <property type="term" value="C:cytosol"/>
    <property type="evidence" value="ECO:0007669"/>
    <property type="project" value="TreeGrafter"/>
</dbReference>
<feature type="binding site" evidence="12 15">
    <location>
        <position position="210"/>
    </location>
    <ligand>
        <name>pyruvate</name>
        <dbReference type="ChEBI" id="CHEBI:15361"/>
    </ligand>
</feature>
<evidence type="ECO:0000256" key="12">
    <source>
        <dbReference type="HAMAP-Rule" id="MF_00418"/>
    </source>
</evidence>
<keyword evidence="6 12" id="KW-0028">Amino-acid biosynthesis</keyword>
<dbReference type="AlphaFoldDB" id="A0A1M5TVT1"/>
<dbReference type="GO" id="GO:0008840">
    <property type="term" value="F:4-hydroxy-tetrahydrodipicolinate synthase activity"/>
    <property type="evidence" value="ECO:0007669"/>
    <property type="project" value="UniProtKB-UniRule"/>
</dbReference>
<dbReference type="STRING" id="1123380.SAMN02745199_1508"/>
<evidence type="ECO:0000256" key="10">
    <source>
        <dbReference type="ARBA" id="ARBA00023270"/>
    </source>
</evidence>
<reference evidence="17" key="1">
    <citation type="submission" date="2016-11" db="EMBL/GenBank/DDBJ databases">
        <authorList>
            <person name="Varghese N."/>
            <person name="Submissions S."/>
        </authorList>
    </citation>
    <scope>NUCLEOTIDE SEQUENCE [LARGE SCALE GENOMIC DNA]</scope>
    <source>
        <strain evidence="17">DSM 15807</strain>
    </source>
</reference>
<feature type="binding site" evidence="12 15">
    <location>
        <position position="51"/>
    </location>
    <ligand>
        <name>pyruvate</name>
        <dbReference type="ChEBI" id="CHEBI:15361"/>
    </ligand>
</feature>
<evidence type="ECO:0000256" key="15">
    <source>
        <dbReference type="PIRSR" id="PIRSR001365-2"/>
    </source>
</evidence>
<dbReference type="Proteomes" id="UP000242592">
    <property type="component" value="Unassembled WGS sequence"/>
</dbReference>
<evidence type="ECO:0000256" key="11">
    <source>
        <dbReference type="ARBA" id="ARBA00047836"/>
    </source>
</evidence>
<dbReference type="Pfam" id="PF00701">
    <property type="entry name" value="DHDPS"/>
    <property type="match status" value="1"/>
</dbReference>
<evidence type="ECO:0000256" key="6">
    <source>
        <dbReference type="ARBA" id="ARBA00022605"/>
    </source>
</evidence>
<comment type="subcellular location">
    <subcellularLocation>
        <location evidence="12">Cytoplasm</location>
    </subcellularLocation>
</comment>
<comment type="catalytic activity">
    <reaction evidence="11 12">
        <text>L-aspartate 4-semialdehyde + pyruvate = (2S,4S)-4-hydroxy-2,3,4,5-tetrahydrodipicolinate + H2O + H(+)</text>
        <dbReference type="Rhea" id="RHEA:34171"/>
        <dbReference type="ChEBI" id="CHEBI:15361"/>
        <dbReference type="ChEBI" id="CHEBI:15377"/>
        <dbReference type="ChEBI" id="CHEBI:15378"/>
        <dbReference type="ChEBI" id="CHEBI:67139"/>
        <dbReference type="ChEBI" id="CHEBI:537519"/>
        <dbReference type="EC" id="4.3.3.7"/>
    </reaction>
</comment>
<sequence length="309" mass="34464">MDIVKKFGRILLPMITPFNEDFSVNYEIARKVASYLVEKNYCDTLIVAGTTGEFHSISFEERVKLFEEIKDEVGDKVPLIAGTGAVTTKETIELTKEAEKLGYDAAMIVVPYYCHPTQEGIYQHFKEIAKKTSLPLIIYNIPLFVNMSIAPETVGRLSEIDNIVAVKDEAGLNPLQTSEFIKKSKGRLSVYSGDDVMVLQVLSQGGVGVVSGGAHVVGDIIRDMIDSFLTGKTERSIKLFQLLYDVFKSFFGISDTRVNPTPGVKMALEIESGLPVSRTRLPLLTYSEEDRNFIKEILEKARKAYSELE</sequence>
<feature type="active site" description="Proton donor/acceptor" evidence="12 14">
    <location>
        <position position="139"/>
    </location>
</feature>
<comment type="subunit">
    <text evidence="12">Homotetramer; dimer of dimers.</text>
</comment>
<evidence type="ECO:0000256" key="14">
    <source>
        <dbReference type="PIRSR" id="PIRSR001365-1"/>
    </source>
</evidence>